<dbReference type="InterPro" id="IPR010982">
    <property type="entry name" value="Lambda_DNA-bd_dom_sf"/>
</dbReference>
<keyword evidence="2" id="KW-1185">Reference proteome</keyword>
<accession>A0ABV5GTY1</accession>
<dbReference type="Proteomes" id="UP001589607">
    <property type="component" value="Unassembled WGS sequence"/>
</dbReference>
<dbReference type="RefSeq" id="WP_236457174.1">
    <property type="nucleotide sequence ID" value="NZ_CBCSGE010000012.1"/>
</dbReference>
<dbReference type="Gene3D" id="1.10.260.40">
    <property type="entry name" value="lambda repressor-like DNA-binding domains"/>
    <property type="match status" value="1"/>
</dbReference>
<evidence type="ECO:0000313" key="1">
    <source>
        <dbReference type="EMBL" id="MFB9098835.1"/>
    </source>
</evidence>
<protein>
    <recommendedName>
        <fullName evidence="3">HTH cro/C1-type domain-containing protein</fullName>
    </recommendedName>
</protein>
<reference evidence="1 2" key="1">
    <citation type="submission" date="2024-09" db="EMBL/GenBank/DDBJ databases">
        <authorList>
            <person name="Sun Q."/>
            <person name="Mori K."/>
        </authorList>
    </citation>
    <scope>NUCLEOTIDE SEQUENCE [LARGE SCALE GENOMIC DNA]</scope>
    <source>
        <strain evidence="1 2">CECT 7955</strain>
    </source>
</reference>
<sequence length="176" mass="20749">MKKVKEEKAIRELLGATQEEMALLLFVTRSRYSLFELKKRSLPRKAMTRLSEMLSFIQKAKSDAKKNDKTSTEEIQKKKELIEKEIKNNLFQQYKLEKKLFSLEKKNQKGLAAIHLADYLAQNDEFGKEIANNFREKAHYDLKKSSFEIREKHKLKLLALKAYHKELNKAMSDLKL</sequence>
<name>A0ABV5GTY1_9FLAO</name>
<gene>
    <name evidence="1" type="ORF">ACFFVF_20200</name>
</gene>
<dbReference type="SUPFAM" id="SSF47413">
    <property type="entry name" value="lambda repressor-like DNA-binding domains"/>
    <property type="match status" value="1"/>
</dbReference>
<dbReference type="InterPro" id="IPR001387">
    <property type="entry name" value="Cro/C1-type_HTH"/>
</dbReference>
<comment type="caution">
    <text evidence="1">The sequence shown here is derived from an EMBL/GenBank/DDBJ whole genome shotgun (WGS) entry which is preliminary data.</text>
</comment>
<dbReference type="CDD" id="cd00093">
    <property type="entry name" value="HTH_XRE"/>
    <property type="match status" value="1"/>
</dbReference>
<dbReference type="EMBL" id="JBHMEY010000096">
    <property type="protein sequence ID" value="MFB9098835.1"/>
    <property type="molecule type" value="Genomic_DNA"/>
</dbReference>
<proteinExistence type="predicted"/>
<evidence type="ECO:0008006" key="3">
    <source>
        <dbReference type="Google" id="ProtNLM"/>
    </source>
</evidence>
<organism evidence="1 2">
    <name type="scientific">Flavobacterium jumunjinense</name>
    <dbReference type="NCBI Taxonomy" id="998845"/>
    <lineage>
        <taxon>Bacteria</taxon>
        <taxon>Pseudomonadati</taxon>
        <taxon>Bacteroidota</taxon>
        <taxon>Flavobacteriia</taxon>
        <taxon>Flavobacteriales</taxon>
        <taxon>Flavobacteriaceae</taxon>
        <taxon>Flavobacterium</taxon>
    </lineage>
</organism>
<evidence type="ECO:0000313" key="2">
    <source>
        <dbReference type="Proteomes" id="UP001589607"/>
    </source>
</evidence>